<keyword evidence="1" id="KW-0472">Membrane</keyword>
<protein>
    <submittedName>
        <fullName evidence="2">Uncharacterized protein</fullName>
    </submittedName>
</protein>
<reference evidence="2 3" key="1">
    <citation type="submission" date="2020-04" db="EMBL/GenBank/DDBJ databases">
        <authorList>
            <person name="De Canck E."/>
        </authorList>
    </citation>
    <scope>NUCLEOTIDE SEQUENCE [LARGE SCALE GENOMIC DNA]</scope>
    <source>
        <strain evidence="2 3">LMG 28614</strain>
    </source>
</reference>
<dbReference type="AlphaFoldDB" id="A0A6S7BJQ4"/>
<dbReference type="EMBL" id="CADIKK010000033">
    <property type="protein sequence ID" value="CAB3802713.1"/>
    <property type="molecule type" value="Genomic_DNA"/>
</dbReference>
<keyword evidence="1" id="KW-0812">Transmembrane</keyword>
<accession>A0A6S7BJQ4</accession>
<feature type="transmembrane region" description="Helical" evidence="1">
    <location>
        <begin position="65"/>
        <end position="87"/>
    </location>
</feature>
<evidence type="ECO:0000313" key="2">
    <source>
        <dbReference type="EMBL" id="CAB3802713.1"/>
    </source>
</evidence>
<name>A0A6S7BJQ4_9BURK</name>
<gene>
    <name evidence="2" type="ORF">LMG28614_05679</name>
</gene>
<evidence type="ECO:0000256" key="1">
    <source>
        <dbReference type="SAM" id="Phobius"/>
    </source>
</evidence>
<keyword evidence="3" id="KW-1185">Reference proteome</keyword>
<organism evidence="2 3">
    <name type="scientific">Paraburkholderia ultramafica</name>
    <dbReference type="NCBI Taxonomy" id="1544867"/>
    <lineage>
        <taxon>Bacteria</taxon>
        <taxon>Pseudomonadati</taxon>
        <taxon>Pseudomonadota</taxon>
        <taxon>Betaproteobacteria</taxon>
        <taxon>Burkholderiales</taxon>
        <taxon>Burkholderiaceae</taxon>
        <taxon>Paraburkholderia</taxon>
    </lineage>
</organism>
<proteinExistence type="predicted"/>
<dbReference type="Proteomes" id="UP000494365">
    <property type="component" value="Unassembled WGS sequence"/>
</dbReference>
<sequence>MLKRRLTRAFLDWTSEWNEEIHNAIESKVFEEYGRMFPKGTVDADATIRGMREFYYARISNTANLAVAIVALLVAFVSLIVAAIALFKG</sequence>
<evidence type="ECO:0000313" key="3">
    <source>
        <dbReference type="Proteomes" id="UP000494365"/>
    </source>
</evidence>
<keyword evidence="1" id="KW-1133">Transmembrane helix</keyword>
<dbReference type="RefSeq" id="WP_175152681.1">
    <property type="nucleotide sequence ID" value="NZ_CADIKK010000033.1"/>
</dbReference>